<dbReference type="EMBL" id="BSXT01002423">
    <property type="protein sequence ID" value="GMF48891.1"/>
    <property type="molecule type" value="Genomic_DNA"/>
</dbReference>
<keyword evidence="2" id="KW-1185">Reference proteome</keyword>
<organism evidence="1 2">
    <name type="scientific">Phytophthora fragariaefolia</name>
    <dbReference type="NCBI Taxonomy" id="1490495"/>
    <lineage>
        <taxon>Eukaryota</taxon>
        <taxon>Sar</taxon>
        <taxon>Stramenopiles</taxon>
        <taxon>Oomycota</taxon>
        <taxon>Peronosporomycetes</taxon>
        <taxon>Peronosporales</taxon>
        <taxon>Peronosporaceae</taxon>
        <taxon>Phytophthora</taxon>
    </lineage>
</organism>
<sequence length="137" mass="15595">MSSESKEKKRSGEEAIRCWRSCGTGHKRLQYPRLDTLKFDWGKLQGVAERALHWDSGDVINVNNDAVQLWTLGDNTMSLLVITLNKYDDADCLSKNVTQPDNSTLFESWHCKGAQMNKIAKCVVQEFDNSFEYNAAM</sequence>
<evidence type="ECO:0000313" key="2">
    <source>
        <dbReference type="Proteomes" id="UP001165121"/>
    </source>
</evidence>
<evidence type="ECO:0000313" key="1">
    <source>
        <dbReference type="EMBL" id="GMF48891.1"/>
    </source>
</evidence>
<dbReference type="Proteomes" id="UP001165121">
    <property type="component" value="Unassembled WGS sequence"/>
</dbReference>
<comment type="caution">
    <text evidence="1">The sequence shown here is derived from an EMBL/GenBank/DDBJ whole genome shotgun (WGS) entry which is preliminary data.</text>
</comment>
<gene>
    <name evidence="1" type="ORF">Pfra01_001909500</name>
</gene>
<reference evidence="1" key="1">
    <citation type="submission" date="2023-04" db="EMBL/GenBank/DDBJ databases">
        <title>Phytophthora fragariaefolia NBRC 109709.</title>
        <authorList>
            <person name="Ichikawa N."/>
            <person name="Sato H."/>
            <person name="Tonouchi N."/>
        </authorList>
    </citation>
    <scope>NUCLEOTIDE SEQUENCE</scope>
    <source>
        <strain evidence="1">NBRC 109709</strain>
    </source>
</reference>
<proteinExistence type="predicted"/>
<dbReference type="AlphaFoldDB" id="A0A9W6XWW4"/>
<name>A0A9W6XWW4_9STRA</name>
<protein>
    <submittedName>
        <fullName evidence="1">Unnamed protein product</fullName>
    </submittedName>
</protein>
<accession>A0A9W6XWW4</accession>